<keyword evidence="9 15" id="KW-0175">Coiled coil</keyword>
<dbReference type="GO" id="GO:0005634">
    <property type="term" value="C:nucleus"/>
    <property type="evidence" value="ECO:0007669"/>
    <property type="project" value="TreeGrafter"/>
</dbReference>
<feature type="domain" description="Kinesin motor" evidence="16">
    <location>
        <begin position="14"/>
        <end position="351"/>
    </location>
</feature>
<dbReference type="GO" id="GO:0007018">
    <property type="term" value="P:microtubule-based movement"/>
    <property type="evidence" value="ECO:0007669"/>
    <property type="project" value="InterPro"/>
</dbReference>
<evidence type="ECO:0000256" key="5">
    <source>
        <dbReference type="ARBA" id="ARBA00022701"/>
    </source>
</evidence>
<feature type="coiled-coil region" evidence="15">
    <location>
        <begin position="367"/>
        <end position="466"/>
    </location>
</feature>
<dbReference type="FunFam" id="3.40.850.10:FF:000051">
    <property type="entry name" value="Kinesin-like protein bimC"/>
    <property type="match status" value="1"/>
</dbReference>
<dbReference type="InterPro" id="IPR047241">
    <property type="entry name" value="KIF11-like_kin_motor_dom"/>
</dbReference>
<name>A0A7M7MQT9_APIME</name>
<evidence type="ECO:0000256" key="2">
    <source>
        <dbReference type="ARBA" id="ARBA00022490"/>
    </source>
</evidence>
<evidence type="ECO:0000256" key="10">
    <source>
        <dbReference type="ARBA" id="ARBA00023175"/>
    </source>
</evidence>
<dbReference type="PANTHER" id="PTHR47970:SF12">
    <property type="entry name" value="KINESIN FAMILY MEMBER 11"/>
    <property type="match status" value="1"/>
</dbReference>
<dbReference type="Proteomes" id="UP000005203">
    <property type="component" value="Linkage group LG11"/>
</dbReference>
<dbReference type="InterPro" id="IPR001752">
    <property type="entry name" value="Kinesin_motor_dom"/>
</dbReference>
<dbReference type="GO" id="GO:0051231">
    <property type="term" value="P:spindle elongation"/>
    <property type="evidence" value="ECO:0007669"/>
    <property type="project" value="TreeGrafter"/>
</dbReference>
<dbReference type="GO" id="GO:0090307">
    <property type="term" value="P:mitotic spindle assembly"/>
    <property type="evidence" value="ECO:0007669"/>
    <property type="project" value="TreeGrafter"/>
</dbReference>
<evidence type="ECO:0000256" key="8">
    <source>
        <dbReference type="ARBA" id="ARBA00022840"/>
    </source>
</evidence>
<comment type="similarity">
    <text evidence="13">Belongs to the TRAFAC class myosin-kinesin ATPase superfamily. Kinesin family. KIN-5/BimC subfamily.</text>
</comment>
<dbReference type="SUPFAM" id="SSF52540">
    <property type="entry name" value="P-loop containing nucleoside triphosphate hydrolases"/>
    <property type="match status" value="1"/>
</dbReference>
<evidence type="ECO:0000313" key="19">
    <source>
        <dbReference type="RefSeq" id="XP_026299610.1"/>
    </source>
</evidence>
<dbReference type="PANTHER" id="PTHR47970">
    <property type="entry name" value="KINESIN-LIKE PROTEIN KIF11"/>
    <property type="match status" value="1"/>
</dbReference>
<dbReference type="AlphaFoldDB" id="A0A7M7MQT9"/>
<keyword evidence="18" id="KW-1185">Reference proteome</keyword>
<sequence>MNDTRSGKKELCQQIQVFVRIRPINNSEKNDKCTNILEIPNDKEVIVHERPYDKISKKFKFNSVFGPSAKQINVYNVVVNPLLEQVLAGYNCTVFAYGQTGTGKTFTMEGINKEPSLYWHDDSSAGMIPRSLSHLFDKLQALETQEYTVRVSFLELYNEDIFDLLSNNHDASKLRLYEDASKKGAVIVHGLEEVTIHNTSEVYKILKNGSDKRQTAATFMNTQSSRSHTIFSITVHMKESTIDGEEILKTGKLNLVDLAGSENVGRSGSVDKRAREAGNINQSLLTLGRVITALVERAPHIPYRESKLTRLLQESLGGRTKTSIIATVSPANINLEETLSTLDYAHRAKNITNRPEINQKLSKREFLKQYTEEIEKLRRDLLATRERNGVYLADDNFKEMQTLISQQNKEIEEKINHIKALEKTMQDKQKIFNELESQNIAQMKELDEIKTKLNNATDALQSTYNRLKLTIQERDEQKYLTEKYMNTEQSLLNQAQTLVNVVDTAITDSYRLHDKIERKSEMERKFEVLGEGLKNNVSDCLQNIKKDIFSYGEKLKELFTSIRNDLETSIKYENIDTATNIPNQYDTNNLKKNIDESYSNYQNWIQNEMKNAANTLESEHELMSIISLTLAQDIDKMIENEIAKNLQIIRNNISEKLKQTSISLKEMIDSVCTEELKSYNHINKNIKNIIENIEILRKKQEFSQKQQSFIKMLKNVFSQFNELNKSQEKYYCIAINNCDYVSKICNEIGDQATTNSNINTKMMNDLIDHIENDIEKIENNIIVETKKNEEIANRITTQGKDLINELKSNINENCNVLKQYNNIMECNIKETQLKMDIDKNIAFSLIDDAYKIISDANKNHAEFVRDKRIKISDISQEISKKLENQIMNSCIENNNFVEQLQITDDEINKFFDKDVQRDISTGLTPARKNFSYPRQFVATSPHEKILKRFRETTKIFETTQDDYTQEDMSMNDETILKQIANSTALSDVQIANSTALSDVTFESSGADNTTISKQTADSTILSDVTFVSSAANDITFTASIFNNDDLSKHTSSSDSIDSHIENVIHNIT</sequence>
<evidence type="ECO:0000256" key="15">
    <source>
        <dbReference type="SAM" id="Coils"/>
    </source>
</evidence>
<dbReference type="PROSITE" id="PS00411">
    <property type="entry name" value="KINESIN_MOTOR_1"/>
    <property type="match status" value="1"/>
</dbReference>
<keyword evidence="8 14" id="KW-0067">ATP-binding</keyword>
<dbReference type="GeneID" id="100577649"/>
<keyword evidence="7" id="KW-0498">Mitosis</keyword>
<evidence type="ECO:0000256" key="1">
    <source>
        <dbReference type="ARBA" id="ARBA00004245"/>
    </source>
</evidence>
<dbReference type="GO" id="GO:0005876">
    <property type="term" value="C:spindle microtubule"/>
    <property type="evidence" value="ECO:0007669"/>
    <property type="project" value="TreeGrafter"/>
</dbReference>
<feature type="binding site" evidence="14">
    <location>
        <begin position="98"/>
        <end position="105"/>
    </location>
    <ligand>
        <name>ATP</name>
        <dbReference type="ChEBI" id="CHEBI:30616"/>
    </ligand>
</feature>
<dbReference type="GO" id="GO:0051301">
    <property type="term" value="P:cell division"/>
    <property type="evidence" value="ECO:0007669"/>
    <property type="project" value="UniProtKB-KW"/>
</dbReference>
<keyword evidence="6 14" id="KW-0547">Nucleotide-binding</keyword>
<keyword evidence="4" id="KW-0132">Cell division</keyword>
<evidence type="ECO:0000256" key="3">
    <source>
        <dbReference type="ARBA" id="ARBA00022553"/>
    </source>
</evidence>
<dbReference type="Pfam" id="PF00225">
    <property type="entry name" value="Kinesin"/>
    <property type="match status" value="1"/>
</dbReference>
<keyword evidence="10 14" id="KW-0505">Motor protein</keyword>
<evidence type="ECO:0000256" key="9">
    <source>
        <dbReference type="ARBA" id="ARBA00023054"/>
    </source>
</evidence>
<keyword evidence="12" id="KW-0131">Cell cycle</keyword>
<reference evidence="17" key="1">
    <citation type="submission" date="2021-01" db="UniProtKB">
        <authorList>
            <consortium name="EnsemblMetazoa"/>
        </authorList>
    </citation>
    <scope>IDENTIFICATION</scope>
    <source>
        <strain evidence="17">DH4</strain>
    </source>
</reference>
<accession>A0A8B8H6H5</accession>
<dbReference type="GO" id="GO:0005524">
    <property type="term" value="F:ATP binding"/>
    <property type="evidence" value="ECO:0007669"/>
    <property type="project" value="UniProtKB-UniRule"/>
</dbReference>
<dbReference type="RefSeq" id="XP_026299610.1">
    <property type="nucleotide sequence ID" value="XM_026443825.1"/>
</dbReference>
<accession>A0A7M7MQT9</accession>
<feature type="coiled-coil region" evidence="15">
    <location>
        <begin position="679"/>
        <end position="706"/>
    </location>
</feature>
<dbReference type="OrthoDB" id="3176171at2759"/>
<evidence type="ECO:0000256" key="14">
    <source>
        <dbReference type="PROSITE-ProRule" id="PRU00283"/>
    </source>
</evidence>
<dbReference type="InterPro" id="IPR019821">
    <property type="entry name" value="Kinesin_motor_CS"/>
</dbReference>
<gene>
    <name evidence="19" type="primary">LOC100577649</name>
</gene>
<evidence type="ECO:0000313" key="18">
    <source>
        <dbReference type="Proteomes" id="UP000005203"/>
    </source>
</evidence>
<proteinExistence type="inferred from homology"/>
<evidence type="ECO:0000256" key="6">
    <source>
        <dbReference type="ARBA" id="ARBA00022741"/>
    </source>
</evidence>
<dbReference type="Pfam" id="PF13931">
    <property type="entry name" value="Microtub_bind"/>
    <property type="match status" value="1"/>
</dbReference>
<dbReference type="EnsemblMetazoa" id="XM_026443825">
    <property type="protein sequence ID" value="XP_026299610"/>
    <property type="gene ID" value="LOC100577649"/>
</dbReference>
<dbReference type="PROSITE" id="PS50067">
    <property type="entry name" value="KINESIN_MOTOR_2"/>
    <property type="match status" value="1"/>
</dbReference>
<keyword evidence="11" id="KW-0206">Cytoskeleton</keyword>
<evidence type="ECO:0000256" key="11">
    <source>
        <dbReference type="ARBA" id="ARBA00023212"/>
    </source>
</evidence>
<organism evidence="17">
    <name type="scientific">Apis mellifera</name>
    <name type="common">Honeybee</name>
    <dbReference type="NCBI Taxonomy" id="7460"/>
    <lineage>
        <taxon>Eukaryota</taxon>
        <taxon>Metazoa</taxon>
        <taxon>Ecdysozoa</taxon>
        <taxon>Arthropoda</taxon>
        <taxon>Hexapoda</taxon>
        <taxon>Insecta</taxon>
        <taxon>Pterygota</taxon>
        <taxon>Neoptera</taxon>
        <taxon>Endopterygota</taxon>
        <taxon>Hymenoptera</taxon>
        <taxon>Apocrita</taxon>
        <taxon>Aculeata</taxon>
        <taxon>Apoidea</taxon>
        <taxon>Anthophila</taxon>
        <taxon>Apidae</taxon>
        <taxon>Apis</taxon>
    </lineage>
</organism>
<reference evidence="19" key="2">
    <citation type="submission" date="2025-04" db="UniProtKB">
        <authorList>
            <consortium name="RefSeq"/>
        </authorList>
    </citation>
    <scope>IDENTIFICATION</scope>
    <source>
        <strain evidence="19">DH4</strain>
        <tissue evidence="19">Whole body</tissue>
    </source>
</reference>
<dbReference type="InterPro" id="IPR036961">
    <property type="entry name" value="Kinesin_motor_dom_sf"/>
</dbReference>
<dbReference type="SMART" id="SM00129">
    <property type="entry name" value="KISc"/>
    <property type="match status" value="1"/>
</dbReference>
<dbReference type="InterPro" id="IPR025901">
    <property type="entry name" value="Kinesin-assoc_MT-bd_dom"/>
</dbReference>
<evidence type="ECO:0000259" key="16">
    <source>
        <dbReference type="PROSITE" id="PS50067"/>
    </source>
</evidence>
<keyword evidence="5" id="KW-0493">Microtubule</keyword>
<evidence type="ECO:0000256" key="13">
    <source>
        <dbReference type="ARBA" id="ARBA00034704"/>
    </source>
</evidence>
<dbReference type="GO" id="GO:0072686">
    <property type="term" value="C:mitotic spindle"/>
    <property type="evidence" value="ECO:0007669"/>
    <property type="project" value="TreeGrafter"/>
</dbReference>
<evidence type="ECO:0000256" key="4">
    <source>
        <dbReference type="ARBA" id="ARBA00022618"/>
    </source>
</evidence>
<dbReference type="Gene3D" id="3.40.850.10">
    <property type="entry name" value="Kinesin motor domain"/>
    <property type="match status" value="1"/>
</dbReference>
<dbReference type="GO" id="GO:0008017">
    <property type="term" value="F:microtubule binding"/>
    <property type="evidence" value="ECO:0007669"/>
    <property type="project" value="InterPro"/>
</dbReference>
<keyword evidence="3" id="KW-0597">Phosphoprotein</keyword>
<dbReference type="CDD" id="cd01364">
    <property type="entry name" value="KISc_BimC_Eg5"/>
    <property type="match status" value="1"/>
</dbReference>
<dbReference type="InterPro" id="IPR047149">
    <property type="entry name" value="KIF11-like"/>
</dbReference>
<dbReference type="PRINTS" id="PR00380">
    <property type="entry name" value="KINESINHEAVY"/>
</dbReference>
<dbReference type="GO" id="GO:0008574">
    <property type="term" value="F:plus-end-directed microtubule motor activity"/>
    <property type="evidence" value="ECO:0007669"/>
    <property type="project" value="TreeGrafter"/>
</dbReference>
<evidence type="ECO:0000256" key="12">
    <source>
        <dbReference type="ARBA" id="ARBA00023306"/>
    </source>
</evidence>
<feature type="coiled-coil region" evidence="15">
    <location>
        <begin position="760"/>
        <end position="794"/>
    </location>
</feature>
<evidence type="ECO:0000256" key="7">
    <source>
        <dbReference type="ARBA" id="ARBA00022776"/>
    </source>
</evidence>
<comment type="subcellular location">
    <subcellularLocation>
        <location evidence="1">Cytoplasm</location>
        <location evidence="1">Cytoskeleton</location>
    </subcellularLocation>
</comment>
<keyword evidence="2" id="KW-0963">Cytoplasm</keyword>
<protein>
    <submittedName>
        <fullName evidence="19">Kinesin-like protein Klp61F isoform X1</fullName>
    </submittedName>
</protein>
<evidence type="ECO:0000313" key="17">
    <source>
        <dbReference type="EnsemblMetazoa" id="XP_026299610"/>
    </source>
</evidence>
<dbReference type="KEGG" id="ame:100577649"/>
<dbReference type="InterPro" id="IPR027417">
    <property type="entry name" value="P-loop_NTPase"/>
</dbReference>